<dbReference type="KEGG" id="nsm:JO391_13095"/>
<dbReference type="InterPro" id="IPR057326">
    <property type="entry name" value="KR_dom"/>
</dbReference>
<dbReference type="Gene3D" id="3.40.50.720">
    <property type="entry name" value="NAD(P)-binding Rossmann-like Domain"/>
    <property type="match status" value="1"/>
</dbReference>
<organism evidence="3 4">
    <name type="scientific">Neotabrizicola shimadae</name>
    <dbReference type="NCBI Taxonomy" id="2807096"/>
    <lineage>
        <taxon>Bacteria</taxon>
        <taxon>Pseudomonadati</taxon>
        <taxon>Pseudomonadota</taxon>
        <taxon>Alphaproteobacteria</taxon>
        <taxon>Rhodobacterales</taxon>
        <taxon>Paracoccaceae</taxon>
        <taxon>Neotabrizicola</taxon>
    </lineage>
</organism>
<sequence>MTAAPRRVLVTGGGSGIGRGIAHAFADAGDRVTITGRTPAALAETATGRDIETRVADVTDEAQVAALFGEPFDVVVANAGGGVAGRLKNLSLAAWNETLAVNLTGTFLTFREALRGMGAGGRLIAIASTASLKGGATIPAYAAAKHGVLGLVRSVALDAGPRGITCNAVCPGFVDTPLGQAAVDAVQARRGVPRDAAVAEVVSDNPLKRMIDVAEVAAAVLFLASPGASMVNGHALSVSGGEI</sequence>
<keyword evidence="4" id="KW-1185">Reference proteome</keyword>
<dbReference type="PRINTS" id="PR00080">
    <property type="entry name" value="SDRFAMILY"/>
</dbReference>
<dbReference type="PRINTS" id="PR00081">
    <property type="entry name" value="GDHRDH"/>
</dbReference>
<dbReference type="EMBL" id="CP069370">
    <property type="protein sequence ID" value="QYZ68701.1"/>
    <property type="molecule type" value="Genomic_DNA"/>
</dbReference>
<protein>
    <submittedName>
        <fullName evidence="3">SDR family oxidoreductase</fullName>
    </submittedName>
</protein>
<dbReference type="InterPro" id="IPR002347">
    <property type="entry name" value="SDR_fam"/>
</dbReference>
<reference evidence="3" key="1">
    <citation type="submission" date="2021-02" db="EMBL/GenBank/DDBJ databases">
        <title>Rhodobacter shimadae sp. nov., an aerobic anoxygenic phototrophic bacterium isolated from a hot spring.</title>
        <authorList>
            <person name="Muramatsu S."/>
            <person name="Haruta S."/>
            <person name="Hirose S."/>
            <person name="Hanada S."/>
        </authorList>
    </citation>
    <scope>NUCLEOTIDE SEQUENCE</scope>
    <source>
        <strain evidence="3">N10</strain>
    </source>
</reference>
<gene>
    <name evidence="3" type="ORF">JO391_13095</name>
</gene>
<dbReference type="InterPro" id="IPR050259">
    <property type="entry name" value="SDR"/>
</dbReference>
<evidence type="ECO:0000313" key="3">
    <source>
        <dbReference type="EMBL" id="QYZ68701.1"/>
    </source>
</evidence>
<proteinExistence type="inferred from homology"/>
<dbReference type="GO" id="GO:0032787">
    <property type="term" value="P:monocarboxylic acid metabolic process"/>
    <property type="evidence" value="ECO:0007669"/>
    <property type="project" value="UniProtKB-ARBA"/>
</dbReference>
<comment type="similarity">
    <text evidence="1">Belongs to the short-chain dehydrogenases/reductases (SDR) family.</text>
</comment>
<dbReference type="InterPro" id="IPR020904">
    <property type="entry name" value="Sc_DH/Rdtase_CS"/>
</dbReference>
<dbReference type="PANTHER" id="PTHR42879">
    <property type="entry name" value="3-OXOACYL-(ACYL-CARRIER-PROTEIN) REDUCTASE"/>
    <property type="match status" value="1"/>
</dbReference>
<dbReference type="InterPro" id="IPR036291">
    <property type="entry name" value="NAD(P)-bd_dom_sf"/>
</dbReference>
<dbReference type="CDD" id="cd05233">
    <property type="entry name" value="SDR_c"/>
    <property type="match status" value="1"/>
</dbReference>
<dbReference type="Proteomes" id="UP000826300">
    <property type="component" value="Chromosome"/>
</dbReference>
<dbReference type="AlphaFoldDB" id="A0A8G0ZNP8"/>
<evidence type="ECO:0000313" key="4">
    <source>
        <dbReference type="Proteomes" id="UP000826300"/>
    </source>
</evidence>
<feature type="domain" description="Ketoreductase" evidence="2">
    <location>
        <begin position="6"/>
        <end position="164"/>
    </location>
</feature>
<evidence type="ECO:0000256" key="1">
    <source>
        <dbReference type="ARBA" id="ARBA00006484"/>
    </source>
</evidence>
<accession>A0A8G0ZNP8</accession>
<name>A0A8G0ZNP8_9RHOB</name>
<dbReference type="SUPFAM" id="SSF51735">
    <property type="entry name" value="NAD(P)-binding Rossmann-fold domains"/>
    <property type="match status" value="1"/>
</dbReference>
<evidence type="ECO:0000259" key="2">
    <source>
        <dbReference type="SMART" id="SM00822"/>
    </source>
</evidence>
<dbReference type="Pfam" id="PF13561">
    <property type="entry name" value="adh_short_C2"/>
    <property type="match status" value="1"/>
</dbReference>
<dbReference type="RefSeq" id="WP_220660924.1">
    <property type="nucleotide sequence ID" value="NZ_CP069370.1"/>
</dbReference>
<dbReference type="PANTHER" id="PTHR42879:SF2">
    <property type="entry name" value="3-OXOACYL-[ACYL-CARRIER-PROTEIN] REDUCTASE FABG"/>
    <property type="match status" value="1"/>
</dbReference>
<dbReference type="FunFam" id="3.40.50.720:FF:000084">
    <property type="entry name" value="Short-chain dehydrogenase reductase"/>
    <property type="match status" value="1"/>
</dbReference>
<dbReference type="PROSITE" id="PS00061">
    <property type="entry name" value="ADH_SHORT"/>
    <property type="match status" value="1"/>
</dbReference>
<dbReference type="SMART" id="SM00822">
    <property type="entry name" value="PKS_KR"/>
    <property type="match status" value="1"/>
</dbReference>